<accession>A0AAV6J7J2</accession>
<feature type="domain" description="Myb/SANT-like" evidence="2">
    <location>
        <begin position="36"/>
        <end position="133"/>
    </location>
</feature>
<dbReference type="PANTHER" id="PTHR31704:SF37">
    <property type="entry name" value="HEAT SHOCK PROTEIN"/>
    <property type="match status" value="1"/>
</dbReference>
<protein>
    <recommendedName>
        <fullName evidence="2">Myb/SANT-like domain-containing protein</fullName>
    </recommendedName>
</protein>
<reference evidence="3" key="1">
    <citation type="submission" date="2020-08" db="EMBL/GenBank/DDBJ databases">
        <title>Plant Genome Project.</title>
        <authorList>
            <person name="Zhang R.-G."/>
        </authorList>
    </citation>
    <scope>NUCLEOTIDE SEQUENCE</scope>
    <source>
        <strain evidence="3">WSP0</strain>
        <tissue evidence="3">Leaf</tissue>
    </source>
</reference>
<name>A0AAV6J7J2_9ERIC</name>
<dbReference type="Proteomes" id="UP000823749">
    <property type="component" value="Chromosome 8"/>
</dbReference>
<feature type="region of interest" description="Disordered" evidence="1">
    <location>
        <begin position="1"/>
        <end position="27"/>
    </location>
</feature>
<evidence type="ECO:0000256" key="1">
    <source>
        <dbReference type="SAM" id="MobiDB-lite"/>
    </source>
</evidence>
<sequence>MVSPRGERGMGTRTSPRKGVSQSSQLSNRNVLDRAKWTPNLTRCLLEACAEESDEFGRALIGFSSQGWQRIVWAFARKTGMMNYKKEQLKNKHDRLKEEWKAWILVAEDTSQTGLGRDPDTGAITGPEHWWAAMIANLSVHVTGPPPPFILVLYMGNVAKFKEKGLEHEELMDRVFRDVTAMGNDAMFPGDGIDDIAEGSDESDGPRGLDGLVPHADDFNETMTPVSRKGKQTVGQM</sequence>
<evidence type="ECO:0000313" key="3">
    <source>
        <dbReference type="EMBL" id="KAG5536678.1"/>
    </source>
</evidence>
<dbReference type="EMBL" id="JACTNZ010000008">
    <property type="protein sequence ID" value="KAG5536678.1"/>
    <property type="molecule type" value="Genomic_DNA"/>
</dbReference>
<feature type="compositionally biased region" description="Basic and acidic residues" evidence="1">
    <location>
        <begin position="1"/>
        <end position="10"/>
    </location>
</feature>
<feature type="compositionally biased region" description="Acidic residues" evidence="1">
    <location>
        <begin position="192"/>
        <end position="203"/>
    </location>
</feature>
<dbReference type="AlphaFoldDB" id="A0AAV6J7J2"/>
<keyword evidence="4" id="KW-1185">Reference proteome</keyword>
<feature type="region of interest" description="Disordered" evidence="1">
    <location>
        <begin position="187"/>
        <end position="237"/>
    </location>
</feature>
<dbReference type="Pfam" id="PF12776">
    <property type="entry name" value="Myb_DNA-bind_3"/>
    <property type="match status" value="1"/>
</dbReference>
<proteinExistence type="predicted"/>
<dbReference type="InterPro" id="IPR024752">
    <property type="entry name" value="Myb/SANT-like_dom"/>
</dbReference>
<comment type="caution">
    <text evidence="3">The sequence shown here is derived from an EMBL/GenBank/DDBJ whole genome shotgun (WGS) entry which is preliminary data.</text>
</comment>
<evidence type="ECO:0000259" key="2">
    <source>
        <dbReference type="Pfam" id="PF12776"/>
    </source>
</evidence>
<gene>
    <name evidence="3" type="ORF">RHGRI_024190</name>
</gene>
<organism evidence="3 4">
    <name type="scientific">Rhododendron griersonianum</name>
    <dbReference type="NCBI Taxonomy" id="479676"/>
    <lineage>
        <taxon>Eukaryota</taxon>
        <taxon>Viridiplantae</taxon>
        <taxon>Streptophyta</taxon>
        <taxon>Embryophyta</taxon>
        <taxon>Tracheophyta</taxon>
        <taxon>Spermatophyta</taxon>
        <taxon>Magnoliopsida</taxon>
        <taxon>eudicotyledons</taxon>
        <taxon>Gunneridae</taxon>
        <taxon>Pentapetalae</taxon>
        <taxon>asterids</taxon>
        <taxon>Ericales</taxon>
        <taxon>Ericaceae</taxon>
        <taxon>Ericoideae</taxon>
        <taxon>Rhodoreae</taxon>
        <taxon>Rhododendron</taxon>
    </lineage>
</organism>
<dbReference type="PANTHER" id="PTHR31704">
    <property type="entry name" value="MYB/SANT-LIKE DNA-BINDING DOMAIN PROTEIN-RELATED"/>
    <property type="match status" value="1"/>
</dbReference>
<evidence type="ECO:0000313" key="4">
    <source>
        <dbReference type="Proteomes" id="UP000823749"/>
    </source>
</evidence>